<organism evidence="1 2">
    <name type="scientific">Pseudomonas fluorescens</name>
    <dbReference type="NCBI Taxonomy" id="294"/>
    <lineage>
        <taxon>Bacteria</taxon>
        <taxon>Pseudomonadati</taxon>
        <taxon>Pseudomonadota</taxon>
        <taxon>Gammaproteobacteria</taxon>
        <taxon>Pseudomonadales</taxon>
        <taxon>Pseudomonadaceae</taxon>
        <taxon>Pseudomonas</taxon>
    </lineage>
</organism>
<name>A0A120G6A6_PSEFL</name>
<proteinExistence type="predicted"/>
<evidence type="ECO:0000313" key="1">
    <source>
        <dbReference type="EMBL" id="KWV85362.1"/>
    </source>
</evidence>
<reference evidence="1 2" key="1">
    <citation type="submission" date="2015-05" db="EMBL/GenBank/DDBJ databases">
        <title>A genomic and transcriptomic approach to investigate the blue pigment phenotype in Pseudomonas fluorescens.</title>
        <authorList>
            <person name="Andreani N.A."/>
            <person name="Cardazzo B."/>
        </authorList>
    </citation>
    <scope>NUCLEOTIDE SEQUENCE [LARGE SCALE GENOMIC DNA]</scope>
    <source>
        <strain evidence="1 2">Ps_22</strain>
    </source>
</reference>
<evidence type="ECO:0000313" key="2">
    <source>
        <dbReference type="Proteomes" id="UP000061348"/>
    </source>
</evidence>
<dbReference type="AlphaFoldDB" id="A0A120G6A6"/>
<sequence>MSCSGLSLCSRMVKVSAIIWVGWNSAVRPLNTGTPANLASSSTISCSKPRYSMASNIRPNTRAVSFMLSLWPICDDTGSI</sequence>
<gene>
    <name evidence="1" type="ORF">PFLmoz3_04916</name>
</gene>
<comment type="caution">
    <text evidence="1">The sequence shown here is derived from an EMBL/GenBank/DDBJ whole genome shotgun (WGS) entry which is preliminary data.</text>
</comment>
<dbReference type="EMBL" id="LCYA01000132">
    <property type="protein sequence ID" value="KWV85362.1"/>
    <property type="molecule type" value="Genomic_DNA"/>
</dbReference>
<accession>A0A120G6A6</accession>
<protein>
    <submittedName>
        <fullName evidence="1">Uncharacterized protein</fullName>
    </submittedName>
</protein>
<dbReference type="Proteomes" id="UP000061348">
    <property type="component" value="Unassembled WGS sequence"/>
</dbReference>